<dbReference type="PANTHER" id="PTHR21089:SF1">
    <property type="entry name" value="BIFUNCTIONAL 3-DEHYDROQUINATE DEHYDRATASE_SHIKIMATE DEHYDROGENASE, CHLOROPLASTIC"/>
    <property type="match status" value="1"/>
</dbReference>
<reference evidence="7" key="1">
    <citation type="submission" date="2019-10" db="EMBL/GenBank/DDBJ databases">
        <title>Lacipirellula parvula gen. nov., sp. nov., representing a lineage of planctomycetes widespread in freshwater anoxic habitats, and description of the family Lacipirellulaceae.</title>
        <authorList>
            <person name="Dedysh S.N."/>
            <person name="Kulichevskaya I.S."/>
            <person name="Beletsky A.V."/>
            <person name="Rakitin A.L."/>
            <person name="Mardanov A.V."/>
            <person name="Ivanova A.A."/>
            <person name="Saltykova V.X."/>
            <person name="Rijpstra W.I.C."/>
            <person name="Sinninghe Damste J.S."/>
            <person name="Ravin N.V."/>
        </authorList>
    </citation>
    <scope>NUCLEOTIDE SEQUENCE [LARGE SCALE GENOMIC DNA]</scope>
    <source>
        <strain evidence="7">PX69</strain>
    </source>
</reference>
<evidence type="ECO:0008006" key="8">
    <source>
        <dbReference type="Google" id="ProtNLM"/>
    </source>
</evidence>
<dbReference type="GO" id="GO:0009073">
    <property type="term" value="P:aromatic amino acid family biosynthetic process"/>
    <property type="evidence" value="ECO:0007669"/>
    <property type="project" value="UniProtKB-KW"/>
</dbReference>
<comment type="pathway">
    <text evidence="1">Metabolic intermediate biosynthesis; chorismate biosynthesis; chorismate from D-erythrose 4-phosphate and phosphoenolpyruvate: step 4/7.</text>
</comment>
<accession>A0A5K7XJB2</accession>
<dbReference type="GO" id="GO:0019632">
    <property type="term" value="P:shikimate metabolic process"/>
    <property type="evidence" value="ECO:0007669"/>
    <property type="project" value="TreeGrafter"/>
</dbReference>
<keyword evidence="7" id="KW-1185">Reference proteome</keyword>
<evidence type="ECO:0000313" key="7">
    <source>
        <dbReference type="Proteomes" id="UP000326837"/>
    </source>
</evidence>
<dbReference type="InterPro" id="IPR041121">
    <property type="entry name" value="SDH_C"/>
</dbReference>
<protein>
    <recommendedName>
        <fullName evidence="8">Shikimate dehydrogenase (NADP(+))</fullName>
    </recommendedName>
</protein>
<name>A0A5K7XJB2_9BACT</name>
<organism evidence="6 7">
    <name type="scientific">Lacipirellula parvula</name>
    <dbReference type="NCBI Taxonomy" id="2650471"/>
    <lineage>
        <taxon>Bacteria</taxon>
        <taxon>Pseudomonadati</taxon>
        <taxon>Planctomycetota</taxon>
        <taxon>Planctomycetia</taxon>
        <taxon>Pirellulales</taxon>
        <taxon>Lacipirellulaceae</taxon>
        <taxon>Lacipirellula</taxon>
    </lineage>
</organism>
<evidence type="ECO:0000256" key="2">
    <source>
        <dbReference type="ARBA" id="ARBA00023002"/>
    </source>
</evidence>
<feature type="domain" description="Shikimate dehydrogenase substrate binding N-terminal" evidence="4">
    <location>
        <begin position="12"/>
        <end position="94"/>
    </location>
</feature>
<dbReference type="KEGG" id="lpav:PLANPX_5784"/>
<proteinExistence type="predicted"/>
<evidence type="ECO:0000256" key="1">
    <source>
        <dbReference type="ARBA" id="ARBA00004871"/>
    </source>
</evidence>
<dbReference type="Pfam" id="PF08501">
    <property type="entry name" value="Shikimate_dh_N"/>
    <property type="match status" value="1"/>
</dbReference>
<dbReference type="Pfam" id="PF18317">
    <property type="entry name" value="SDH_C"/>
    <property type="match status" value="1"/>
</dbReference>
<dbReference type="InterPro" id="IPR046346">
    <property type="entry name" value="Aminoacid_DH-like_N_sf"/>
</dbReference>
<dbReference type="Gene3D" id="3.40.50.720">
    <property type="entry name" value="NAD(P)-binding Rossmann-like Domain"/>
    <property type="match status" value="1"/>
</dbReference>
<dbReference type="InterPro" id="IPR036291">
    <property type="entry name" value="NAD(P)-bd_dom_sf"/>
</dbReference>
<evidence type="ECO:0000259" key="4">
    <source>
        <dbReference type="Pfam" id="PF08501"/>
    </source>
</evidence>
<dbReference type="Gene3D" id="3.40.50.10860">
    <property type="entry name" value="Leucine Dehydrogenase, chain A, domain 1"/>
    <property type="match status" value="1"/>
</dbReference>
<evidence type="ECO:0000259" key="5">
    <source>
        <dbReference type="Pfam" id="PF18317"/>
    </source>
</evidence>
<dbReference type="CDD" id="cd01065">
    <property type="entry name" value="NAD_bind_Shikimate_DH"/>
    <property type="match status" value="1"/>
</dbReference>
<keyword evidence="2" id="KW-0560">Oxidoreductase</keyword>
<dbReference type="SUPFAM" id="SSF53223">
    <property type="entry name" value="Aminoacid dehydrogenase-like, N-terminal domain"/>
    <property type="match status" value="1"/>
</dbReference>
<keyword evidence="3" id="KW-0057">Aromatic amino acid biosynthesis</keyword>
<dbReference type="SUPFAM" id="SSF51735">
    <property type="entry name" value="NAD(P)-binding Rossmann-fold domains"/>
    <property type="match status" value="1"/>
</dbReference>
<dbReference type="EMBL" id="AP021861">
    <property type="protein sequence ID" value="BBO36172.1"/>
    <property type="molecule type" value="Genomic_DNA"/>
</dbReference>
<dbReference type="PANTHER" id="PTHR21089">
    <property type="entry name" value="SHIKIMATE DEHYDROGENASE"/>
    <property type="match status" value="1"/>
</dbReference>
<dbReference type="RefSeq" id="WP_152101393.1">
    <property type="nucleotide sequence ID" value="NZ_AP021861.1"/>
</dbReference>
<evidence type="ECO:0000313" key="6">
    <source>
        <dbReference type="EMBL" id="BBO36172.1"/>
    </source>
</evidence>
<dbReference type="Proteomes" id="UP000326837">
    <property type="component" value="Chromosome"/>
</dbReference>
<keyword evidence="3" id="KW-0028">Amino-acid biosynthesis</keyword>
<dbReference type="GO" id="GO:0004764">
    <property type="term" value="F:shikimate 3-dehydrogenase (NADP+) activity"/>
    <property type="evidence" value="ECO:0007669"/>
    <property type="project" value="InterPro"/>
</dbReference>
<sequence>MSTHPQQDVCCLMGDPVAGNPTQYMLEKAFAVANLDWRFLTFEVSAVDFEMALKGARIFEFRGIMLAPPHRGEVHRYLESVSDSARLSGQVNCLQQLNDGLRGVNTEGIAMRRLAEPYVATKGLHAMILGAGRTAKSIAAELALAGATSLELVCVEPTQAVPLVESLKSDPHTAAVDCRVTPWPKNGEIAVGNDVRLLLNATPVGRYDGKAALPLNIDALPAELLVCDMTFNPPTTRLMRDARKRALPTVDGLTLLVEQASVAFELWTGEKPDREAMREAVEEFLVL</sequence>
<dbReference type="AlphaFoldDB" id="A0A5K7XJB2"/>
<dbReference type="InterPro" id="IPR013708">
    <property type="entry name" value="Shikimate_DH-bd_N"/>
</dbReference>
<gene>
    <name evidence="6" type="ORF">PLANPX_5784</name>
</gene>
<evidence type="ECO:0000256" key="3">
    <source>
        <dbReference type="ARBA" id="ARBA00023141"/>
    </source>
</evidence>
<dbReference type="InterPro" id="IPR022893">
    <property type="entry name" value="Shikimate_DH_fam"/>
</dbReference>
<dbReference type="GO" id="GO:0009423">
    <property type="term" value="P:chorismate biosynthetic process"/>
    <property type="evidence" value="ECO:0007669"/>
    <property type="project" value="TreeGrafter"/>
</dbReference>
<feature type="domain" description="SDH C-terminal" evidence="5">
    <location>
        <begin position="252"/>
        <end position="282"/>
    </location>
</feature>